<dbReference type="EMBL" id="AP028916">
    <property type="protein sequence ID" value="BES97251.1"/>
    <property type="molecule type" value="Genomic_DNA"/>
</dbReference>
<sequence length="77" mass="8838">MPDRPKAKEQEELGGWFEKPSRIHTGGSPDEPLRTVFALCAAYFSCIFWQQVRIFGDERTKPGTFFPREFGAHSSFI</sequence>
<organism evidence="2 3">
    <name type="scientific">Nesidiocoris tenuis</name>
    <dbReference type="NCBI Taxonomy" id="355587"/>
    <lineage>
        <taxon>Eukaryota</taxon>
        <taxon>Metazoa</taxon>
        <taxon>Ecdysozoa</taxon>
        <taxon>Arthropoda</taxon>
        <taxon>Hexapoda</taxon>
        <taxon>Insecta</taxon>
        <taxon>Pterygota</taxon>
        <taxon>Neoptera</taxon>
        <taxon>Paraneoptera</taxon>
        <taxon>Hemiptera</taxon>
        <taxon>Heteroptera</taxon>
        <taxon>Panheteroptera</taxon>
        <taxon>Cimicomorpha</taxon>
        <taxon>Miridae</taxon>
        <taxon>Dicyphina</taxon>
        <taxon>Nesidiocoris</taxon>
    </lineage>
</organism>
<name>A0ABN7AYK4_9HEMI</name>
<accession>A0ABN7AYK4</accession>
<evidence type="ECO:0000256" key="1">
    <source>
        <dbReference type="SAM" id="MobiDB-lite"/>
    </source>
</evidence>
<dbReference type="Proteomes" id="UP001307889">
    <property type="component" value="Chromosome 8"/>
</dbReference>
<keyword evidence="3" id="KW-1185">Reference proteome</keyword>
<gene>
    <name evidence="2" type="ORF">NTJ_10065</name>
</gene>
<evidence type="ECO:0000313" key="2">
    <source>
        <dbReference type="EMBL" id="BES97251.1"/>
    </source>
</evidence>
<protein>
    <submittedName>
        <fullName evidence="2">Uncharacterized protein</fullName>
    </submittedName>
</protein>
<feature type="region of interest" description="Disordered" evidence="1">
    <location>
        <begin position="1"/>
        <end position="28"/>
    </location>
</feature>
<reference evidence="2 3" key="1">
    <citation type="submission" date="2023-09" db="EMBL/GenBank/DDBJ databases">
        <title>Nesidiocoris tenuis whole genome shotgun sequence.</title>
        <authorList>
            <person name="Shibata T."/>
            <person name="Shimoda M."/>
            <person name="Kobayashi T."/>
            <person name="Uehara T."/>
        </authorList>
    </citation>
    <scope>NUCLEOTIDE SEQUENCE [LARGE SCALE GENOMIC DNA]</scope>
    <source>
        <strain evidence="2 3">Japan</strain>
    </source>
</reference>
<proteinExistence type="predicted"/>
<evidence type="ECO:0000313" key="3">
    <source>
        <dbReference type="Proteomes" id="UP001307889"/>
    </source>
</evidence>
<feature type="compositionally biased region" description="Basic and acidic residues" evidence="1">
    <location>
        <begin position="1"/>
        <end position="11"/>
    </location>
</feature>